<accession>A0A1G7ABW6</accession>
<evidence type="ECO:0000313" key="3">
    <source>
        <dbReference type="Proteomes" id="UP000199603"/>
    </source>
</evidence>
<dbReference type="InterPro" id="IPR036278">
    <property type="entry name" value="Sialidase_sf"/>
</dbReference>
<evidence type="ECO:0000313" key="2">
    <source>
        <dbReference type="EMBL" id="SDE11957.1"/>
    </source>
</evidence>
<dbReference type="EMBL" id="FNAG01000022">
    <property type="protein sequence ID" value="SDE11957.1"/>
    <property type="molecule type" value="Genomic_DNA"/>
</dbReference>
<name>A0A1G7ABW6_9GAMM</name>
<reference evidence="2 3" key="1">
    <citation type="submission" date="2016-10" db="EMBL/GenBank/DDBJ databases">
        <authorList>
            <person name="de Groot N.N."/>
        </authorList>
    </citation>
    <scope>NUCLEOTIDE SEQUENCE [LARGE SCALE GENOMIC DNA]</scope>
    <source>
        <strain evidence="2 3">DSM 16957</strain>
    </source>
</reference>
<dbReference type="STRING" id="265719.SAMN04488509_1229"/>
<dbReference type="Proteomes" id="UP000199603">
    <property type="component" value="Unassembled WGS sequence"/>
</dbReference>
<evidence type="ECO:0000256" key="1">
    <source>
        <dbReference type="SAM" id="MobiDB-lite"/>
    </source>
</evidence>
<keyword evidence="3" id="KW-1185">Reference proteome</keyword>
<sequence>MVRTDLAAQLLSLFGAGIALAEPARLIPIELPIEASALTPHVVADAAKQRFLLSWQERLPEGCARLQVATLSMAGELGEAREVARGCDWFVNWADHPQIAVADNGGWWAFWLQKEGPGTYHYGIRVVHSQDEGATWSAPIAPHDDGTLSEHGFVSMAPDGADRMRLIWLDGRHAAAERTSRGDSADGHGAHEGAMSLRAAVLDASGAIREGEELDARTCSCCWTALLRRPDGSHLAAWRDRSDHEIRDIALATRDRGGWQVSGLVHADNWKIQACPVNGPALAQHDERVFAAWSTMPNANDMAVRLRVLGAESTPLRVEQGPAVLGRVDAEAFDGGLLLSWLGAGAPGESVLRLGLFDAQLGERQRIDVVALPAGRGIGVPRLAALQHRAALVWTEPKASTGPSAPPATQLRGVMLSPPPR</sequence>
<protein>
    <recommendedName>
        <fullName evidence="4">BNR repeat-like domain-containing protein</fullName>
    </recommendedName>
</protein>
<proteinExistence type="predicted"/>
<dbReference type="AlphaFoldDB" id="A0A1G7ABW6"/>
<dbReference type="SUPFAM" id="SSF50939">
    <property type="entry name" value="Sialidases"/>
    <property type="match status" value="2"/>
</dbReference>
<dbReference type="CDD" id="cd15482">
    <property type="entry name" value="Sialidase_non-viral"/>
    <property type="match status" value="1"/>
</dbReference>
<gene>
    <name evidence="2" type="ORF">SAMN04488509_1229</name>
</gene>
<evidence type="ECO:0008006" key="4">
    <source>
        <dbReference type="Google" id="ProtNLM"/>
    </source>
</evidence>
<feature type="region of interest" description="Disordered" evidence="1">
    <location>
        <begin position="397"/>
        <end position="421"/>
    </location>
</feature>
<organism evidence="2 3">
    <name type="scientific">Aquimonas voraii</name>
    <dbReference type="NCBI Taxonomy" id="265719"/>
    <lineage>
        <taxon>Bacteria</taxon>
        <taxon>Pseudomonadati</taxon>
        <taxon>Pseudomonadota</taxon>
        <taxon>Gammaproteobacteria</taxon>
        <taxon>Lysobacterales</taxon>
        <taxon>Lysobacteraceae</taxon>
        <taxon>Aquimonas</taxon>
    </lineage>
</organism>